<keyword evidence="2" id="KW-1185">Reference proteome</keyword>
<dbReference type="EMBL" id="JAVJIU010000001">
    <property type="protein sequence ID" value="MDR5589070.1"/>
    <property type="molecule type" value="Genomic_DNA"/>
</dbReference>
<organism evidence="1 2">
    <name type="scientific">Christiangramia sediminicola</name>
    <dbReference type="NCBI Taxonomy" id="3073267"/>
    <lineage>
        <taxon>Bacteria</taxon>
        <taxon>Pseudomonadati</taxon>
        <taxon>Bacteroidota</taxon>
        <taxon>Flavobacteriia</taxon>
        <taxon>Flavobacteriales</taxon>
        <taxon>Flavobacteriaceae</taxon>
        <taxon>Christiangramia</taxon>
    </lineage>
</organism>
<evidence type="ECO:0000313" key="2">
    <source>
        <dbReference type="Proteomes" id="UP001257234"/>
    </source>
</evidence>
<sequence>MGRNIKWIMPLLFTVGLITYLVSSSGMGKVSSDLIQAYADEELYENAIEKANDDVQVKEQLGSIEPIGKMTILNGEVKFSEDHKTVTSTIKIKGTKEKGKMDITAHRSGEKWIYDEINIRIVDTLEDTQTIRVITSIK</sequence>
<gene>
    <name evidence="1" type="ORF">RE431_00355</name>
</gene>
<dbReference type="Pfam" id="PF08695">
    <property type="entry name" value="Coa1"/>
    <property type="match status" value="1"/>
</dbReference>
<protein>
    <submittedName>
        <fullName evidence="1">Cytochrome c oxidase assembly factor Coa1 family protein</fullName>
    </submittedName>
</protein>
<accession>A0ABU1EL07</accession>
<evidence type="ECO:0000313" key="1">
    <source>
        <dbReference type="EMBL" id="MDR5589070.1"/>
    </source>
</evidence>
<reference evidence="2" key="1">
    <citation type="submission" date="2023-07" db="EMBL/GenBank/DDBJ databases">
        <title>Christiangramia sp. SM2212., a novel bacterium of the family Flavobacteriaceae isolated from the sea sediment.</title>
        <authorList>
            <person name="Wang J."/>
            <person name="Zhang X."/>
        </authorList>
    </citation>
    <scope>NUCLEOTIDE SEQUENCE [LARGE SCALE GENOMIC DNA]</scope>
    <source>
        <strain evidence="2">SM2212</strain>
    </source>
</reference>
<name>A0ABU1EL07_9FLAO</name>
<proteinExistence type="predicted"/>
<dbReference type="Proteomes" id="UP001257234">
    <property type="component" value="Unassembled WGS sequence"/>
</dbReference>
<dbReference type="RefSeq" id="WP_309559972.1">
    <property type="nucleotide sequence ID" value="NZ_JAVJIU010000001.1"/>
</dbReference>
<comment type="caution">
    <text evidence="1">The sequence shown here is derived from an EMBL/GenBank/DDBJ whole genome shotgun (WGS) entry which is preliminary data.</text>
</comment>
<dbReference type="InterPro" id="IPR014807">
    <property type="entry name" value="Coa1"/>
</dbReference>